<organism evidence="2 3">
    <name type="scientific">Spizellomyces punctatus (strain DAOM BR117)</name>
    <dbReference type="NCBI Taxonomy" id="645134"/>
    <lineage>
        <taxon>Eukaryota</taxon>
        <taxon>Fungi</taxon>
        <taxon>Fungi incertae sedis</taxon>
        <taxon>Chytridiomycota</taxon>
        <taxon>Chytridiomycota incertae sedis</taxon>
        <taxon>Chytridiomycetes</taxon>
        <taxon>Spizellomycetales</taxon>
        <taxon>Spizellomycetaceae</taxon>
        <taxon>Spizellomyces</taxon>
    </lineage>
</organism>
<evidence type="ECO:0000313" key="3">
    <source>
        <dbReference type="Proteomes" id="UP000053201"/>
    </source>
</evidence>
<dbReference type="RefSeq" id="XP_016604137.1">
    <property type="nucleotide sequence ID" value="XM_016756638.1"/>
</dbReference>
<name>A0A0L0H4I4_SPIPD</name>
<dbReference type="OrthoDB" id="2105169at2759"/>
<feature type="region of interest" description="Disordered" evidence="1">
    <location>
        <begin position="306"/>
        <end position="360"/>
    </location>
</feature>
<dbReference type="GeneID" id="27691646"/>
<evidence type="ECO:0000256" key="1">
    <source>
        <dbReference type="SAM" id="MobiDB-lite"/>
    </source>
</evidence>
<protein>
    <submittedName>
        <fullName evidence="2">Uncharacterized protein</fullName>
    </submittedName>
</protein>
<reference evidence="2 3" key="1">
    <citation type="submission" date="2009-08" db="EMBL/GenBank/DDBJ databases">
        <title>The Genome Sequence of Spizellomyces punctatus strain DAOM BR117.</title>
        <authorList>
            <consortium name="The Broad Institute Genome Sequencing Platform"/>
            <person name="Russ C."/>
            <person name="Cuomo C."/>
            <person name="Shea T."/>
            <person name="Young S.K."/>
            <person name="Zeng Q."/>
            <person name="Koehrsen M."/>
            <person name="Haas B."/>
            <person name="Borodovsky M."/>
            <person name="Guigo R."/>
            <person name="Alvarado L."/>
            <person name="Berlin A."/>
            <person name="Bochicchio J."/>
            <person name="Borenstein D."/>
            <person name="Chapman S."/>
            <person name="Chen Z."/>
            <person name="Engels R."/>
            <person name="Freedman E."/>
            <person name="Gellesch M."/>
            <person name="Goldberg J."/>
            <person name="Griggs A."/>
            <person name="Gujja S."/>
            <person name="Heiman D."/>
            <person name="Hepburn T."/>
            <person name="Howarth C."/>
            <person name="Jen D."/>
            <person name="Larson L."/>
            <person name="Lewis B."/>
            <person name="Mehta T."/>
            <person name="Park D."/>
            <person name="Pearson M."/>
            <person name="Roberts A."/>
            <person name="Saif S."/>
            <person name="Shenoy N."/>
            <person name="Sisk P."/>
            <person name="Stolte C."/>
            <person name="Sykes S."/>
            <person name="Thomson T."/>
            <person name="Walk T."/>
            <person name="White J."/>
            <person name="Yandava C."/>
            <person name="Burger G."/>
            <person name="Gray M.W."/>
            <person name="Holland P.W.H."/>
            <person name="King N."/>
            <person name="Lang F.B.F."/>
            <person name="Roger A.J."/>
            <person name="Ruiz-Trillo I."/>
            <person name="Lander E."/>
            <person name="Nusbaum C."/>
        </authorList>
    </citation>
    <scope>NUCLEOTIDE SEQUENCE [LARGE SCALE GENOMIC DNA]</scope>
    <source>
        <strain evidence="2 3">DAOM BR117</strain>
    </source>
</reference>
<dbReference type="OMA" id="SMWPKSI"/>
<feature type="compositionally biased region" description="Basic residues" evidence="1">
    <location>
        <begin position="335"/>
        <end position="353"/>
    </location>
</feature>
<feature type="compositionally biased region" description="Polar residues" evidence="1">
    <location>
        <begin position="312"/>
        <end position="330"/>
    </location>
</feature>
<dbReference type="EMBL" id="KQ257471">
    <property type="protein sequence ID" value="KNC96097.1"/>
    <property type="molecule type" value="Genomic_DNA"/>
</dbReference>
<dbReference type="Proteomes" id="UP000053201">
    <property type="component" value="Unassembled WGS sequence"/>
</dbReference>
<dbReference type="eggNOG" id="ENOG502S4VV">
    <property type="taxonomic scope" value="Eukaryota"/>
</dbReference>
<dbReference type="AlphaFoldDB" id="A0A0L0H4I4"/>
<keyword evidence="3" id="KW-1185">Reference proteome</keyword>
<dbReference type="VEuPathDB" id="FungiDB:SPPG_08483"/>
<dbReference type="InParanoid" id="A0A0L0H4I4"/>
<gene>
    <name evidence="2" type="ORF">SPPG_08483</name>
</gene>
<sequence>MATAERPSADGLTECEHRTVVRVGSSASDGIDILGLTKPISNIETIFHEIDVALNRDSPPALEYLFFEPYTSFVIFRNFLSIGVRPFGHSALRYTLPNGQQILVNVTKKEGCKLVEIWDPVDFLYGIGEASREQGGIYSRHVVSIRIESLPAAQIHALHSYFVSVRQAVENHEAAFSTMLGPLLNLTRRCFPSPERGNCARWISKGLVEAGVMSRYRMFPKDIFVRLWKENKGERGNGNVNVVWYQRIEHAWHRYGQQWRNNHGFSFVTLSPKGLVRTVKYLHLHHIANVVVQVPADSSRAEVRVLKRDGQSDTSTTLNYEQPNTESSLSEPARKSSKKTGHRKWWKIGRRKKGDQEVLS</sequence>
<proteinExistence type="predicted"/>
<accession>A0A0L0H4I4</accession>
<evidence type="ECO:0000313" key="2">
    <source>
        <dbReference type="EMBL" id="KNC96097.1"/>
    </source>
</evidence>